<evidence type="ECO:0000313" key="2">
    <source>
        <dbReference type="Proteomes" id="UP000013827"/>
    </source>
</evidence>
<dbReference type="EnsemblProtists" id="EOD10043">
    <property type="protein sequence ID" value="EOD10043"/>
    <property type="gene ID" value="EMIHUDRAFT_216196"/>
</dbReference>
<proteinExistence type="predicted"/>
<dbReference type="HOGENOM" id="CLU_1520590_0_0_1"/>
<name>A0A0D3IFK8_EMIH1</name>
<reference evidence="1" key="2">
    <citation type="submission" date="2024-10" db="UniProtKB">
        <authorList>
            <consortium name="EnsemblProtists"/>
        </authorList>
    </citation>
    <scope>IDENTIFICATION</scope>
</reference>
<keyword evidence="2" id="KW-1185">Reference proteome</keyword>
<dbReference type="PaxDb" id="2903-EOD10043"/>
<accession>A0A0D3IFK8</accession>
<sequence>MRRQNPQSVFAVSLLSHPILTIAKRVLNTPQSMFMARQLTTASLHTGRRARHTLRSILTTYPISSDGRREPVSQSTAAELVDSFQMMPRDLRLLATNNITLGVREHYYIFRFPPFTGVVASDRACLVALGEAQREQRSAHWAMAAPAGSGVASEVLASEIVRVVQKRTSGASSGDLAGQLYDGLLQGPLPFELRVLDAVLREDLLRKQA</sequence>
<organism evidence="1 2">
    <name type="scientific">Emiliania huxleyi (strain CCMP1516)</name>
    <dbReference type="NCBI Taxonomy" id="280463"/>
    <lineage>
        <taxon>Eukaryota</taxon>
        <taxon>Haptista</taxon>
        <taxon>Haptophyta</taxon>
        <taxon>Prymnesiophyceae</taxon>
        <taxon>Isochrysidales</taxon>
        <taxon>Noelaerhabdaceae</taxon>
        <taxon>Emiliania</taxon>
    </lineage>
</organism>
<dbReference type="Proteomes" id="UP000013827">
    <property type="component" value="Unassembled WGS sequence"/>
</dbReference>
<dbReference type="RefSeq" id="XP_005762472.1">
    <property type="nucleotide sequence ID" value="XM_005762415.1"/>
</dbReference>
<dbReference type="AlphaFoldDB" id="A0A0D3IFK8"/>
<evidence type="ECO:0000313" key="1">
    <source>
        <dbReference type="EnsemblProtists" id="EOD10043"/>
    </source>
</evidence>
<reference evidence="2" key="1">
    <citation type="journal article" date="2013" name="Nature">
        <title>Pan genome of the phytoplankton Emiliania underpins its global distribution.</title>
        <authorList>
            <person name="Read B.A."/>
            <person name="Kegel J."/>
            <person name="Klute M.J."/>
            <person name="Kuo A."/>
            <person name="Lefebvre S.C."/>
            <person name="Maumus F."/>
            <person name="Mayer C."/>
            <person name="Miller J."/>
            <person name="Monier A."/>
            <person name="Salamov A."/>
            <person name="Young J."/>
            <person name="Aguilar M."/>
            <person name="Claverie J.M."/>
            <person name="Frickenhaus S."/>
            <person name="Gonzalez K."/>
            <person name="Herman E.K."/>
            <person name="Lin Y.C."/>
            <person name="Napier J."/>
            <person name="Ogata H."/>
            <person name="Sarno A.F."/>
            <person name="Shmutz J."/>
            <person name="Schroeder D."/>
            <person name="de Vargas C."/>
            <person name="Verret F."/>
            <person name="von Dassow P."/>
            <person name="Valentin K."/>
            <person name="Van de Peer Y."/>
            <person name="Wheeler G."/>
            <person name="Dacks J.B."/>
            <person name="Delwiche C.F."/>
            <person name="Dyhrman S.T."/>
            <person name="Glockner G."/>
            <person name="John U."/>
            <person name="Richards T."/>
            <person name="Worden A.Z."/>
            <person name="Zhang X."/>
            <person name="Grigoriev I.V."/>
            <person name="Allen A.E."/>
            <person name="Bidle K."/>
            <person name="Borodovsky M."/>
            <person name="Bowler C."/>
            <person name="Brownlee C."/>
            <person name="Cock J.M."/>
            <person name="Elias M."/>
            <person name="Gladyshev V.N."/>
            <person name="Groth M."/>
            <person name="Guda C."/>
            <person name="Hadaegh A."/>
            <person name="Iglesias-Rodriguez M.D."/>
            <person name="Jenkins J."/>
            <person name="Jones B.M."/>
            <person name="Lawson T."/>
            <person name="Leese F."/>
            <person name="Lindquist E."/>
            <person name="Lobanov A."/>
            <person name="Lomsadze A."/>
            <person name="Malik S.B."/>
            <person name="Marsh M.E."/>
            <person name="Mackinder L."/>
            <person name="Mock T."/>
            <person name="Mueller-Roeber B."/>
            <person name="Pagarete A."/>
            <person name="Parker M."/>
            <person name="Probert I."/>
            <person name="Quesneville H."/>
            <person name="Raines C."/>
            <person name="Rensing S.A."/>
            <person name="Riano-Pachon D.M."/>
            <person name="Richier S."/>
            <person name="Rokitta S."/>
            <person name="Shiraiwa Y."/>
            <person name="Soanes D.M."/>
            <person name="van der Giezen M."/>
            <person name="Wahlund T.M."/>
            <person name="Williams B."/>
            <person name="Wilson W."/>
            <person name="Wolfe G."/>
            <person name="Wurch L.L."/>
        </authorList>
    </citation>
    <scope>NUCLEOTIDE SEQUENCE</scope>
</reference>
<dbReference type="KEGG" id="ehx:EMIHUDRAFT_216196"/>
<dbReference type="GeneID" id="17256231"/>
<protein>
    <submittedName>
        <fullName evidence="1">Uncharacterized protein</fullName>
    </submittedName>
</protein>